<accession>E2BPC3</accession>
<evidence type="ECO:0000256" key="2">
    <source>
        <dbReference type="SAM" id="SignalP"/>
    </source>
</evidence>
<dbReference type="STRING" id="610380.E2BPC3"/>
<dbReference type="Proteomes" id="UP000008237">
    <property type="component" value="Unassembled WGS sequence"/>
</dbReference>
<dbReference type="OrthoDB" id="188713at2759"/>
<protein>
    <submittedName>
        <fullName evidence="3">N(4)-(Beta-N-acetylglucosaminyl)-L-asparaginase</fullName>
    </submittedName>
</protein>
<dbReference type="FunCoup" id="E2BPC3">
    <property type="interactions" value="228"/>
</dbReference>
<sequence>MKFIYFKVLLVLQICLSVKTIDGYTNALNNSFPVIVITWDYKEATEKAWNVIHNKKGSALDAIEEGCSLCEELQCRKTVGFGGSPDEAGETTLDAMIMDGVTMDIGGVGGLRNVKSAISVARKILENTKHSLLGGDLATDFALKMGFKKESLETDESKDMWLQWKSKNCQPNFWKNVLPNPTKNCGPYHPVSNMEHNSNNDEDLATELTITHQYWIFLTLLQSNALLCLQFLGRREDALWCNPNYSCSSSD</sequence>
<dbReference type="SUPFAM" id="SSF56235">
    <property type="entry name" value="N-terminal nucleophile aminohydrolases (Ntn hydrolases)"/>
    <property type="match status" value="1"/>
</dbReference>
<organism evidence="4">
    <name type="scientific">Harpegnathos saltator</name>
    <name type="common">Jerdon's jumping ant</name>
    <dbReference type="NCBI Taxonomy" id="610380"/>
    <lineage>
        <taxon>Eukaryota</taxon>
        <taxon>Metazoa</taxon>
        <taxon>Ecdysozoa</taxon>
        <taxon>Arthropoda</taxon>
        <taxon>Hexapoda</taxon>
        <taxon>Insecta</taxon>
        <taxon>Pterygota</taxon>
        <taxon>Neoptera</taxon>
        <taxon>Endopterygota</taxon>
        <taxon>Hymenoptera</taxon>
        <taxon>Apocrita</taxon>
        <taxon>Aculeata</taxon>
        <taxon>Formicoidea</taxon>
        <taxon>Formicidae</taxon>
        <taxon>Ponerinae</taxon>
        <taxon>Ponerini</taxon>
        <taxon>Harpegnathos</taxon>
    </lineage>
</organism>
<proteinExistence type="inferred from homology"/>
<dbReference type="InterPro" id="IPR000246">
    <property type="entry name" value="Peptidase_T2"/>
</dbReference>
<evidence type="ECO:0000313" key="3">
    <source>
        <dbReference type="EMBL" id="EFN82455.1"/>
    </source>
</evidence>
<dbReference type="OMA" id="LTITHQY"/>
<feature type="signal peptide" evidence="2">
    <location>
        <begin position="1"/>
        <end position="23"/>
    </location>
</feature>
<evidence type="ECO:0000313" key="4">
    <source>
        <dbReference type="Proteomes" id="UP000008237"/>
    </source>
</evidence>
<reference evidence="3 4" key="1">
    <citation type="journal article" date="2010" name="Science">
        <title>Genomic comparison of the ants Camponotus floridanus and Harpegnathos saltator.</title>
        <authorList>
            <person name="Bonasio R."/>
            <person name="Zhang G."/>
            <person name="Ye C."/>
            <person name="Mutti N.S."/>
            <person name="Fang X."/>
            <person name="Qin N."/>
            <person name="Donahue G."/>
            <person name="Yang P."/>
            <person name="Li Q."/>
            <person name="Li C."/>
            <person name="Zhang P."/>
            <person name="Huang Z."/>
            <person name="Berger S.L."/>
            <person name="Reinberg D."/>
            <person name="Wang J."/>
            <person name="Liebig J."/>
        </authorList>
    </citation>
    <scope>NUCLEOTIDE SEQUENCE [LARGE SCALE GENOMIC DNA]</scope>
    <source>
        <strain evidence="3 4">R22 G/1</strain>
    </source>
</reference>
<dbReference type="Pfam" id="PF01112">
    <property type="entry name" value="Asparaginase_2"/>
    <property type="match status" value="1"/>
</dbReference>
<keyword evidence="2" id="KW-0732">Signal</keyword>
<dbReference type="GO" id="GO:0003948">
    <property type="term" value="F:N4-(beta-N-acetylglucosaminyl)-L-asparaginase activity"/>
    <property type="evidence" value="ECO:0007669"/>
    <property type="project" value="TreeGrafter"/>
</dbReference>
<evidence type="ECO:0000256" key="1">
    <source>
        <dbReference type="ARBA" id="ARBA00010872"/>
    </source>
</evidence>
<feature type="chain" id="PRO_5003158343" evidence="2">
    <location>
        <begin position="24"/>
        <end position="251"/>
    </location>
</feature>
<keyword evidence="4" id="KW-1185">Reference proteome</keyword>
<dbReference type="AlphaFoldDB" id="E2BPC3"/>
<dbReference type="InParanoid" id="E2BPC3"/>
<dbReference type="GO" id="GO:0005764">
    <property type="term" value="C:lysosome"/>
    <property type="evidence" value="ECO:0007669"/>
    <property type="project" value="TreeGrafter"/>
</dbReference>
<comment type="similarity">
    <text evidence="1">Belongs to the Ntn-hydrolase family.</text>
</comment>
<dbReference type="PANTHER" id="PTHR10188">
    <property type="entry name" value="L-ASPARAGINASE"/>
    <property type="match status" value="1"/>
</dbReference>
<dbReference type="InterPro" id="IPR029055">
    <property type="entry name" value="Ntn_hydrolases_N"/>
</dbReference>
<gene>
    <name evidence="3" type="ORF">EAI_06631</name>
</gene>
<name>E2BPC3_HARSA</name>
<dbReference type="EMBL" id="GL449609">
    <property type="protein sequence ID" value="EFN82455.1"/>
    <property type="molecule type" value="Genomic_DNA"/>
</dbReference>
<dbReference type="PANTHER" id="PTHR10188:SF6">
    <property type="entry name" value="N(4)-(BETA-N-ACETYLGLUCOSAMINYL)-L-ASPARAGINASE"/>
    <property type="match status" value="1"/>
</dbReference>